<dbReference type="EMBL" id="FNXT01000972">
    <property type="protein sequence ID" value="SZX70148.1"/>
    <property type="molecule type" value="Genomic_DNA"/>
</dbReference>
<keyword evidence="4" id="KW-1185">Reference proteome</keyword>
<reference evidence="3 4" key="1">
    <citation type="submission" date="2016-10" db="EMBL/GenBank/DDBJ databases">
        <authorList>
            <person name="Cai Z."/>
        </authorList>
    </citation>
    <scope>NUCLEOTIDE SEQUENCE [LARGE SCALE GENOMIC DNA]</scope>
</reference>
<dbReference type="Gene3D" id="2.170.270.10">
    <property type="entry name" value="SET domain"/>
    <property type="match status" value="1"/>
</dbReference>
<evidence type="ECO:0000256" key="2">
    <source>
        <dbReference type="SAM" id="SignalP"/>
    </source>
</evidence>
<keyword evidence="2" id="KW-0732">Signal</keyword>
<gene>
    <name evidence="3" type="ORF">BQ4739_LOCUS10386</name>
</gene>
<organism evidence="3 4">
    <name type="scientific">Tetradesmus obliquus</name>
    <name type="common">Green alga</name>
    <name type="synonym">Acutodesmus obliquus</name>
    <dbReference type="NCBI Taxonomy" id="3088"/>
    <lineage>
        <taxon>Eukaryota</taxon>
        <taxon>Viridiplantae</taxon>
        <taxon>Chlorophyta</taxon>
        <taxon>core chlorophytes</taxon>
        <taxon>Chlorophyceae</taxon>
        <taxon>CS clade</taxon>
        <taxon>Sphaeropleales</taxon>
        <taxon>Scenedesmaceae</taxon>
        <taxon>Tetradesmus</taxon>
    </lineage>
</organism>
<dbReference type="InterPro" id="IPR046341">
    <property type="entry name" value="SET_dom_sf"/>
</dbReference>
<sequence>MGRPLLLSVLGCMLVMALVLRMRAGDEAGNAVAGANQRSSHQQQQPTSLAQGIPLPCMPEFKHYWVGNSTIPGAGLGVFARTDMPAGTIWNPEDAHADNTIAINLRQWQGLLGLEEHLRQAGHSSHPFTTLRAFFDEYPYICNDYFIASLTGTTFTNHAPSAPTASSKLPAASLRRKTSAGNAQKLQQHARSLAAAAAHHVRYANSGDVTPEMVAAKGLSPWHLCTLVVTLRDVRAGEELLEDYTPYNTPCSTDKSCPEYMQQQGHTAGASGEKAASSQQPQQEWSRAVQVPSSDVIVGNSSSNSRPGGGLGVFAARHLPAGTVWNKEDAAHALTVTRGQWSTLSRLERSLAAAHASKPLISALVSILRTHGIYCPLDDRMYLPLSRSLLARRAAAGSSNAQHNSSSGWLHTAQREAQNTAANSVWVINQGAGAAAAAGAAARCMWLQTVADVREGEELVVVQQQQLGDCDWPGLRLSTS</sequence>
<feature type="chain" id="PRO_5017012653" description="SET domain-containing protein" evidence="2">
    <location>
        <begin position="18"/>
        <end position="480"/>
    </location>
</feature>
<name>A0A383VXE5_TETOB</name>
<feature type="region of interest" description="Disordered" evidence="1">
    <location>
        <begin position="263"/>
        <end position="290"/>
    </location>
</feature>
<proteinExistence type="predicted"/>
<protein>
    <recommendedName>
        <fullName evidence="5">SET domain-containing protein</fullName>
    </recommendedName>
</protein>
<evidence type="ECO:0008006" key="5">
    <source>
        <dbReference type="Google" id="ProtNLM"/>
    </source>
</evidence>
<dbReference type="SUPFAM" id="SSF82199">
    <property type="entry name" value="SET domain"/>
    <property type="match status" value="1"/>
</dbReference>
<dbReference type="Proteomes" id="UP000256970">
    <property type="component" value="Unassembled WGS sequence"/>
</dbReference>
<dbReference type="AlphaFoldDB" id="A0A383VXE5"/>
<feature type="compositionally biased region" description="Polar residues" evidence="1">
    <location>
        <begin position="179"/>
        <end position="188"/>
    </location>
</feature>
<feature type="signal peptide" evidence="2">
    <location>
        <begin position="1"/>
        <end position="17"/>
    </location>
</feature>
<feature type="compositionally biased region" description="Polar residues" evidence="1">
    <location>
        <begin position="276"/>
        <end position="285"/>
    </location>
</feature>
<evidence type="ECO:0000256" key="1">
    <source>
        <dbReference type="SAM" id="MobiDB-lite"/>
    </source>
</evidence>
<feature type="region of interest" description="Disordered" evidence="1">
    <location>
        <begin position="160"/>
        <end position="188"/>
    </location>
</feature>
<evidence type="ECO:0000313" key="3">
    <source>
        <dbReference type="EMBL" id="SZX70148.1"/>
    </source>
</evidence>
<accession>A0A383VXE5</accession>
<evidence type="ECO:0000313" key="4">
    <source>
        <dbReference type="Proteomes" id="UP000256970"/>
    </source>
</evidence>